<protein>
    <submittedName>
        <fullName evidence="2">Uncharacterized protein</fullName>
    </submittedName>
</protein>
<reference evidence="3" key="1">
    <citation type="journal article" date="2010" name="Genome Res.">
        <title>Population genomic sequencing of Coccidioides fungi reveals recent hybridization and transposon control.</title>
        <authorList>
            <person name="Neafsey D.E."/>
            <person name="Barker B.M."/>
            <person name="Sharpton T.J."/>
            <person name="Stajich J.E."/>
            <person name="Park D.J."/>
            <person name="Whiston E."/>
            <person name="Hung C.-Y."/>
            <person name="McMahan C."/>
            <person name="White J."/>
            <person name="Sykes S."/>
            <person name="Heiman D."/>
            <person name="Young S."/>
            <person name="Zeng Q."/>
            <person name="Abouelleil A."/>
            <person name="Aftuck L."/>
            <person name="Bessette D."/>
            <person name="Brown A."/>
            <person name="FitzGerald M."/>
            <person name="Lui A."/>
            <person name="Macdonald J.P."/>
            <person name="Priest M."/>
            <person name="Orbach M.J."/>
            <person name="Galgiani J.N."/>
            <person name="Kirkland T.N."/>
            <person name="Cole G.T."/>
            <person name="Birren B.W."/>
            <person name="Henn M.R."/>
            <person name="Taylor J.W."/>
            <person name="Rounsley S.D."/>
        </authorList>
    </citation>
    <scope>NUCLEOTIDE SEQUENCE [LARGE SCALE GENOMIC DNA]</scope>
    <source>
        <strain evidence="3">H538.4</strain>
    </source>
</reference>
<feature type="region of interest" description="Disordered" evidence="1">
    <location>
        <begin position="1"/>
        <end position="111"/>
    </location>
</feature>
<accession>A0A0J8S350</accession>
<dbReference type="AlphaFoldDB" id="A0A0J8S350"/>
<proteinExistence type="predicted"/>
<evidence type="ECO:0000313" key="2">
    <source>
        <dbReference type="EMBL" id="KMU91855.1"/>
    </source>
</evidence>
<evidence type="ECO:0000313" key="3">
    <source>
        <dbReference type="Proteomes" id="UP000054563"/>
    </source>
</evidence>
<organism evidence="2 3">
    <name type="scientific">Coccidioides immitis H538.4</name>
    <dbReference type="NCBI Taxonomy" id="396776"/>
    <lineage>
        <taxon>Eukaryota</taxon>
        <taxon>Fungi</taxon>
        <taxon>Dikarya</taxon>
        <taxon>Ascomycota</taxon>
        <taxon>Pezizomycotina</taxon>
        <taxon>Eurotiomycetes</taxon>
        <taxon>Eurotiomycetidae</taxon>
        <taxon>Onygenales</taxon>
        <taxon>Onygenaceae</taxon>
        <taxon>Coccidioides</taxon>
    </lineage>
</organism>
<dbReference type="STRING" id="396776.A0A0J8S350"/>
<sequence length="167" mass="18237">MPPSSEVYTSPSPTPDNKQNQEPPLSGVGGPGSKEPAAPSVRTSPTGLLSPEDGEKDTNLFNGAMDESKPTMEDNVSSGDTMKMEPEDKPSGSHPERSSEENMRPPTQPMERLLLKLRTPLSQLQPTPIKTSPMFLEMVTQLRLVGKKVIRKGKAGNARVRSRRFRA</sequence>
<dbReference type="EMBL" id="DS017045">
    <property type="protein sequence ID" value="KMU91855.1"/>
    <property type="molecule type" value="Genomic_DNA"/>
</dbReference>
<name>A0A0J8S350_COCIT</name>
<feature type="compositionally biased region" description="Polar residues" evidence="1">
    <location>
        <begin position="1"/>
        <end position="23"/>
    </location>
</feature>
<feature type="compositionally biased region" description="Basic and acidic residues" evidence="1">
    <location>
        <begin position="82"/>
        <end position="103"/>
    </location>
</feature>
<evidence type="ECO:0000256" key="1">
    <source>
        <dbReference type="SAM" id="MobiDB-lite"/>
    </source>
</evidence>
<gene>
    <name evidence="2" type="ORF">CIHG_09595</name>
</gene>
<dbReference type="Proteomes" id="UP000054563">
    <property type="component" value="Unassembled WGS sequence"/>
</dbReference>
<dbReference type="VEuPathDB" id="FungiDB:CIHG_09595"/>